<accession>A0A9X2L152</accession>
<evidence type="ECO:0008006" key="3">
    <source>
        <dbReference type="Google" id="ProtNLM"/>
    </source>
</evidence>
<dbReference type="Proteomes" id="UP001139125">
    <property type="component" value="Unassembled WGS sequence"/>
</dbReference>
<organism evidence="1 2">
    <name type="scientific">Gracilimonas sediminicola</name>
    <dbReference type="NCBI Taxonomy" id="2952158"/>
    <lineage>
        <taxon>Bacteria</taxon>
        <taxon>Pseudomonadati</taxon>
        <taxon>Balneolota</taxon>
        <taxon>Balneolia</taxon>
        <taxon>Balneolales</taxon>
        <taxon>Balneolaceae</taxon>
        <taxon>Gracilimonas</taxon>
    </lineage>
</organism>
<reference evidence="1" key="1">
    <citation type="submission" date="2022-06" db="EMBL/GenBank/DDBJ databases">
        <title>Gracilimonas sp. CAU 1638 isolated from sea sediment.</title>
        <authorList>
            <person name="Kim W."/>
        </authorList>
    </citation>
    <scope>NUCLEOTIDE SEQUENCE</scope>
    <source>
        <strain evidence="1">CAU 1638</strain>
    </source>
</reference>
<gene>
    <name evidence="1" type="ORF">NM125_01540</name>
</gene>
<dbReference type="EMBL" id="JANDBC010000001">
    <property type="protein sequence ID" value="MCP9290259.1"/>
    <property type="molecule type" value="Genomic_DNA"/>
</dbReference>
<evidence type="ECO:0000313" key="1">
    <source>
        <dbReference type="EMBL" id="MCP9290259.1"/>
    </source>
</evidence>
<protein>
    <recommendedName>
        <fullName evidence="3">MetA-pathway of phenol degradation</fullName>
    </recommendedName>
</protein>
<dbReference type="RefSeq" id="WP_255132173.1">
    <property type="nucleotide sequence ID" value="NZ_JANDBC010000001.1"/>
</dbReference>
<comment type="caution">
    <text evidence="1">The sequence shown here is derived from an EMBL/GenBank/DDBJ whole genome shotgun (WGS) entry which is preliminary data.</text>
</comment>
<dbReference type="AlphaFoldDB" id="A0A9X2L152"/>
<name>A0A9X2L152_9BACT</name>
<keyword evidence="2" id="KW-1185">Reference proteome</keyword>
<evidence type="ECO:0000313" key="2">
    <source>
        <dbReference type="Proteomes" id="UP001139125"/>
    </source>
</evidence>
<sequence length="334" mass="36471">MSSGSPAIEFSGLASLVILLMSVYNPVLQAQTCSCAGAPLISSQNFATVPGGGFMGGLTWEYNNISSLYSGANELNNRTQERITNTALLELSYGISDRLSVTGTFTYIEKSRTTGLQTQGNSSTITTSGIGDGMVMMKYHLINQDLWNPYQFSLGVGAKIPFGTTSLEANNVALNADMQPGTGAWDGVGWMFVSRAIRTLNMNVFLNGSYRYTGTAERFNESDNYTFGNEFVAIAGVSGAMWDRWSYDGQIKFRSTTRDQLNDFRLPNTGGEWLSVKTGVGYQVHDWVNLRVYGELPVYQQLNGTQPTTSFVLSASVFFSFSPNQNGFIYGTGE</sequence>
<proteinExistence type="predicted"/>